<evidence type="ECO:0000313" key="3">
    <source>
        <dbReference type="Proteomes" id="UP001596083"/>
    </source>
</evidence>
<comment type="caution">
    <text evidence="2">The sequence shown here is derived from an EMBL/GenBank/DDBJ whole genome shotgun (WGS) entry which is preliminary data.</text>
</comment>
<dbReference type="Proteomes" id="UP001596083">
    <property type="component" value="Unassembled WGS sequence"/>
</dbReference>
<evidence type="ECO:0000313" key="2">
    <source>
        <dbReference type="EMBL" id="MFC5722301.1"/>
    </source>
</evidence>
<name>A0ABW0Z0D8_9ACTN</name>
<protein>
    <submittedName>
        <fullName evidence="2">Uncharacterized protein</fullName>
    </submittedName>
</protein>
<evidence type="ECO:0000256" key="1">
    <source>
        <dbReference type="SAM" id="MobiDB-lite"/>
    </source>
</evidence>
<accession>A0ABW0Z0D8</accession>
<feature type="region of interest" description="Disordered" evidence="1">
    <location>
        <begin position="34"/>
        <end position="66"/>
    </location>
</feature>
<dbReference type="RefSeq" id="WP_390317686.1">
    <property type="nucleotide sequence ID" value="NZ_JBHSPB010000011.1"/>
</dbReference>
<keyword evidence="3" id="KW-1185">Reference proteome</keyword>
<gene>
    <name evidence="2" type="ORF">ACFP1Z_19225</name>
</gene>
<sequence length="66" mass="7618">MLIEILRKVARSVDWTALRWSLPCVPEFVFVEPWDEEWPGPGGDGQQPERRADARDRADARAQENP</sequence>
<reference evidence="3" key="1">
    <citation type="journal article" date="2019" name="Int. J. Syst. Evol. Microbiol.">
        <title>The Global Catalogue of Microorganisms (GCM) 10K type strain sequencing project: providing services to taxonomists for standard genome sequencing and annotation.</title>
        <authorList>
            <consortium name="The Broad Institute Genomics Platform"/>
            <consortium name="The Broad Institute Genome Sequencing Center for Infectious Disease"/>
            <person name="Wu L."/>
            <person name="Ma J."/>
        </authorList>
    </citation>
    <scope>NUCLEOTIDE SEQUENCE [LARGE SCALE GENOMIC DNA]</scope>
    <source>
        <strain evidence="3">CGMCC 4.7304</strain>
    </source>
</reference>
<organism evidence="2 3">
    <name type="scientific">Streptomyces gamaensis</name>
    <dbReference type="NCBI Taxonomy" id="1763542"/>
    <lineage>
        <taxon>Bacteria</taxon>
        <taxon>Bacillati</taxon>
        <taxon>Actinomycetota</taxon>
        <taxon>Actinomycetes</taxon>
        <taxon>Kitasatosporales</taxon>
        <taxon>Streptomycetaceae</taxon>
        <taxon>Streptomyces</taxon>
    </lineage>
</organism>
<feature type="compositionally biased region" description="Basic and acidic residues" evidence="1">
    <location>
        <begin position="47"/>
        <end position="66"/>
    </location>
</feature>
<proteinExistence type="predicted"/>
<dbReference type="EMBL" id="JBHSPB010000011">
    <property type="protein sequence ID" value="MFC5722301.1"/>
    <property type="molecule type" value="Genomic_DNA"/>
</dbReference>